<name>A0AAE1D2U1_9GAST</name>
<evidence type="ECO:0000313" key="2">
    <source>
        <dbReference type="Proteomes" id="UP001283361"/>
    </source>
</evidence>
<gene>
    <name evidence="1" type="ORF">RRG08_064368</name>
</gene>
<dbReference type="AlphaFoldDB" id="A0AAE1D2U1"/>
<organism evidence="1 2">
    <name type="scientific">Elysia crispata</name>
    <name type="common">lettuce slug</name>
    <dbReference type="NCBI Taxonomy" id="231223"/>
    <lineage>
        <taxon>Eukaryota</taxon>
        <taxon>Metazoa</taxon>
        <taxon>Spiralia</taxon>
        <taxon>Lophotrochozoa</taxon>
        <taxon>Mollusca</taxon>
        <taxon>Gastropoda</taxon>
        <taxon>Heterobranchia</taxon>
        <taxon>Euthyneura</taxon>
        <taxon>Panpulmonata</taxon>
        <taxon>Sacoglossa</taxon>
        <taxon>Placobranchoidea</taxon>
        <taxon>Plakobranchidae</taxon>
        <taxon>Elysia</taxon>
    </lineage>
</organism>
<sequence length="125" mass="14205">MISMIVLDTRTGDVPLQHNHDQYDCLGHRTRYVLVVLNTITYDCLGHKHGLRSTAQDFHDHDQYDCLGHKHGLHSTAQDFHNHDQYDCLGHKHGIQQPKNVTMVMLSPQVASKARATAAQCLPQR</sequence>
<dbReference type="Proteomes" id="UP001283361">
    <property type="component" value="Unassembled WGS sequence"/>
</dbReference>
<evidence type="ECO:0000313" key="1">
    <source>
        <dbReference type="EMBL" id="KAK3752808.1"/>
    </source>
</evidence>
<comment type="caution">
    <text evidence="1">The sequence shown here is derived from an EMBL/GenBank/DDBJ whole genome shotgun (WGS) entry which is preliminary data.</text>
</comment>
<keyword evidence="2" id="KW-1185">Reference proteome</keyword>
<proteinExistence type="predicted"/>
<reference evidence="1" key="1">
    <citation type="journal article" date="2023" name="G3 (Bethesda)">
        <title>A reference genome for the long-term kleptoplast-retaining sea slug Elysia crispata morphotype clarki.</title>
        <authorList>
            <person name="Eastman K.E."/>
            <person name="Pendleton A.L."/>
            <person name="Shaikh M.A."/>
            <person name="Suttiyut T."/>
            <person name="Ogas R."/>
            <person name="Tomko P."/>
            <person name="Gavelis G."/>
            <person name="Widhalm J.R."/>
            <person name="Wisecaver J.H."/>
        </authorList>
    </citation>
    <scope>NUCLEOTIDE SEQUENCE</scope>
    <source>
        <strain evidence="1">ECLA1</strain>
    </source>
</reference>
<accession>A0AAE1D2U1</accession>
<protein>
    <submittedName>
        <fullName evidence="1">Uncharacterized protein</fullName>
    </submittedName>
</protein>
<dbReference type="EMBL" id="JAWDGP010005739">
    <property type="protein sequence ID" value="KAK3752808.1"/>
    <property type="molecule type" value="Genomic_DNA"/>
</dbReference>